<dbReference type="FunFam" id="3.80.10.10:FF:000095">
    <property type="entry name" value="LRR receptor-like serine/threonine-protein kinase GSO1"/>
    <property type="match status" value="1"/>
</dbReference>
<proteinExistence type="predicted"/>
<reference evidence="8 9" key="1">
    <citation type="journal article" date="2011" name="Science">
        <title>The Selaginella genome identifies genetic changes associated with the evolution of vascular plants.</title>
        <authorList>
            <person name="Banks J.A."/>
            <person name="Nishiyama T."/>
            <person name="Hasebe M."/>
            <person name="Bowman J.L."/>
            <person name="Gribskov M."/>
            <person name="dePamphilis C."/>
            <person name="Albert V.A."/>
            <person name="Aono N."/>
            <person name="Aoyama T."/>
            <person name="Ambrose B.A."/>
            <person name="Ashton N.W."/>
            <person name="Axtell M.J."/>
            <person name="Barker E."/>
            <person name="Barker M.S."/>
            <person name="Bennetzen J.L."/>
            <person name="Bonawitz N.D."/>
            <person name="Chapple C."/>
            <person name="Cheng C."/>
            <person name="Correa L.G."/>
            <person name="Dacre M."/>
            <person name="DeBarry J."/>
            <person name="Dreyer I."/>
            <person name="Elias M."/>
            <person name="Engstrom E.M."/>
            <person name="Estelle M."/>
            <person name="Feng L."/>
            <person name="Finet C."/>
            <person name="Floyd S.K."/>
            <person name="Frommer W.B."/>
            <person name="Fujita T."/>
            <person name="Gramzow L."/>
            <person name="Gutensohn M."/>
            <person name="Harholt J."/>
            <person name="Hattori M."/>
            <person name="Heyl A."/>
            <person name="Hirai T."/>
            <person name="Hiwatashi Y."/>
            <person name="Ishikawa M."/>
            <person name="Iwata M."/>
            <person name="Karol K.G."/>
            <person name="Koehler B."/>
            <person name="Kolukisaoglu U."/>
            <person name="Kubo M."/>
            <person name="Kurata T."/>
            <person name="Lalonde S."/>
            <person name="Li K."/>
            <person name="Li Y."/>
            <person name="Litt A."/>
            <person name="Lyons E."/>
            <person name="Manning G."/>
            <person name="Maruyama T."/>
            <person name="Michael T.P."/>
            <person name="Mikami K."/>
            <person name="Miyazaki S."/>
            <person name="Morinaga S."/>
            <person name="Murata T."/>
            <person name="Mueller-Roeber B."/>
            <person name="Nelson D.R."/>
            <person name="Obara M."/>
            <person name="Oguri Y."/>
            <person name="Olmstead R.G."/>
            <person name="Onodera N."/>
            <person name="Petersen B.L."/>
            <person name="Pils B."/>
            <person name="Prigge M."/>
            <person name="Rensing S.A."/>
            <person name="Riano-Pachon D.M."/>
            <person name="Roberts A.W."/>
            <person name="Sato Y."/>
            <person name="Scheller H.V."/>
            <person name="Schulz B."/>
            <person name="Schulz C."/>
            <person name="Shakirov E.V."/>
            <person name="Shibagaki N."/>
            <person name="Shinohara N."/>
            <person name="Shippen D.E."/>
            <person name="Soerensen I."/>
            <person name="Sotooka R."/>
            <person name="Sugimoto N."/>
            <person name="Sugita M."/>
            <person name="Sumikawa N."/>
            <person name="Tanurdzic M."/>
            <person name="Theissen G."/>
            <person name="Ulvskov P."/>
            <person name="Wakazuki S."/>
            <person name="Weng J.K."/>
            <person name="Willats W.W."/>
            <person name="Wipf D."/>
            <person name="Wolf P.G."/>
            <person name="Yang L."/>
            <person name="Zimmer A.D."/>
            <person name="Zhu Q."/>
            <person name="Mitros T."/>
            <person name="Hellsten U."/>
            <person name="Loque D."/>
            <person name="Otillar R."/>
            <person name="Salamov A."/>
            <person name="Schmutz J."/>
            <person name="Shapiro H."/>
            <person name="Lindquist E."/>
            <person name="Lucas S."/>
            <person name="Rokhsar D."/>
            <person name="Grigoriev I.V."/>
        </authorList>
    </citation>
    <scope>NUCLEOTIDE SEQUENCE [LARGE SCALE GENOMIC DNA]</scope>
</reference>
<dbReference type="AlphaFoldDB" id="D8SE70"/>
<dbReference type="InterPro" id="IPR013210">
    <property type="entry name" value="LRR_N_plant-typ"/>
</dbReference>
<dbReference type="HOGENOM" id="CLU_000288_22_4_1"/>
<dbReference type="Proteomes" id="UP000001514">
    <property type="component" value="Unassembled WGS sequence"/>
</dbReference>
<organism evidence="9">
    <name type="scientific">Selaginella moellendorffii</name>
    <name type="common">Spikemoss</name>
    <dbReference type="NCBI Taxonomy" id="88036"/>
    <lineage>
        <taxon>Eukaryota</taxon>
        <taxon>Viridiplantae</taxon>
        <taxon>Streptophyta</taxon>
        <taxon>Embryophyta</taxon>
        <taxon>Tracheophyta</taxon>
        <taxon>Lycopodiopsida</taxon>
        <taxon>Selaginellales</taxon>
        <taxon>Selaginellaceae</taxon>
        <taxon>Selaginella</taxon>
    </lineage>
</organism>
<evidence type="ECO:0000259" key="7">
    <source>
        <dbReference type="Pfam" id="PF08263"/>
    </source>
</evidence>
<evidence type="ECO:0000313" key="9">
    <source>
        <dbReference type="Proteomes" id="UP000001514"/>
    </source>
</evidence>
<feature type="domain" description="Leucine-rich repeat-containing N-terminal plant-type" evidence="7">
    <location>
        <begin position="22"/>
        <end position="60"/>
    </location>
</feature>
<name>D8SE70_SELML</name>
<keyword evidence="9" id="KW-1185">Reference proteome</keyword>
<evidence type="ECO:0000256" key="4">
    <source>
        <dbReference type="ARBA" id="ARBA00023136"/>
    </source>
</evidence>
<feature type="signal peptide" evidence="6">
    <location>
        <begin position="1"/>
        <end position="22"/>
    </location>
</feature>
<dbReference type="Gramene" id="EFJ17157">
    <property type="protein sequence ID" value="EFJ17157"/>
    <property type="gene ID" value="SELMODRAFT_421160"/>
</dbReference>
<dbReference type="InParanoid" id="D8SE70"/>
<dbReference type="PRINTS" id="PR00019">
    <property type="entry name" value="LEURICHRPT"/>
</dbReference>
<dbReference type="Pfam" id="PF08263">
    <property type="entry name" value="LRRNT_2"/>
    <property type="match status" value="1"/>
</dbReference>
<dbReference type="EMBL" id="GL377615">
    <property type="protein sequence ID" value="EFJ17157.1"/>
    <property type="molecule type" value="Genomic_DNA"/>
</dbReference>
<evidence type="ECO:0000256" key="5">
    <source>
        <dbReference type="SAM" id="Phobius"/>
    </source>
</evidence>
<accession>D8SE70</accession>
<keyword evidence="2" id="KW-0433">Leucine-rich repeat</keyword>
<dbReference type="InterPro" id="IPR032675">
    <property type="entry name" value="LRR_dom_sf"/>
</dbReference>
<keyword evidence="5" id="KW-1133">Transmembrane helix</keyword>
<dbReference type="Pfam" id="PF00560">
    <property type="entry name" value="LRR_1"/>
    <property type="match status" value="3"/>
</dbReference>
<comment type="subcellular location">
    <subcellularLocation>
        <location evidence="1">Membrane</location>
        <topology evidence="1">Single-pass membrane protein</topology>
    </subcellularLocation>
</comment>
<dbReference type="GO" id="GO:0016020">
    <property type="term" value="C:membrane"/>
    <property type="evidence" value="ECO:0007669"/>
    <property type="project" value="UniProtKB-SubCell"/>
</dbReference>
<protein>
    <recommendedName>
        <fullName evidence="7">Leucine-rich repeat-containing N-terminal plant-type domain-containing protein</fullName>
    </recommendedName>
</protein>
<dbReference type="KEGG" id="smo:SELMODRAFT_421160"/>
<keyword evidence="4 5" id="KW-0472">Membrane</keyword>
<keyword evidence="5" id="KW-0812">Transmembrane</keyword>
<dbReference type="STRING" id="88036.D8SE70"/>
<feature type="transmembrane region" description="Helical" evidence="5">
    <location>
        <begin position="660"/>
        <end position="681"/>
    </location>
</feature>
<dbReference type="Gene3D" id="3.80.10.10">
    <property type="entry name" value="Ribonuclease Inhibitor"/>
    <property type="match status" value="1"/>
</dbReference>
<evidence type="ECO:0000256" key="1">
    <source>
        <dbReference type="ARBA" id="ARBA00004167"/>
    </source>
</evidence>
<sequence>MAGFLVHAFLLQLIGIAILAAASDTRALLSLKNGVGDPSRSLESWNASTPSCQWQGVLCSVHGRVASLSLQFLELPASLLASTIEELPRLRQLNVSASNFTEPLAGITLHSCSLESLNISRNSELRGSFPIEFLTRCSGLRRLDLSQNQISGSISGASFGDGRYESLQWLDLSGNDLAGAIPPELLTACTNLRELYLSYNSFSGAFPSLGFSNSIRKLKLAGNSFTAFEIRSGAACRKLVELDVSANNISGKLFVQPTPSCPKLKHLNISLNSFSGTPGDILGRQSLENDGFLPSLEVLDASYNGFAGEVLGIHQNLAFLNFSSNRFTTIRDSFCLEQSPPFKLTSLLLPNNKLGVRVLDSLANCTSLEMLDFSFNNATGEIPDRLCENHPQLQHLLAWVNKLQGIVPPALGNCTNLTIALLSYNNLHGAIPPDISRLQNLWWLSLSSNRLTGKIPPSLGELQTIVVLQLGNNSLEGGVPLELSKCKNLVMLDLSANQLTGTVPSRVGRDYTGEMVLGLAPVVASSLGNCKILEVQFSKCRGRDGLFALQGLRLEDLEQRVSELATECVWSMQYLPLFKVELTSLIVLTLSYNNLTGGIPGELSSMQNLYKLDLAHNFLAGPIPESVGLYGFPLSNIRPQDSPALSVEEHHSDDGYREELLAGVPCFIISFLVATTATILLTRARQVQKVLGLRR</sequence>
<feature type="chain" id="PRO_5003122637" description="Leucine-rich repeat-containing N-terminal plant-type domain-containing protein" evidence="6">
    <location>
        <begin position="23"/>
        <end position="695"/>
    </location>
</feature>
<dbReference type="SUPFAM" id="SSF52058">
    <property type="entry name" value="L domain-like"/>
    <property type="match status" value="2"/>
</dbReference>
<dbReference type="eggNOG" id="ENOG502QS1K">
    <property type="taxonomic scope" value="Eukaryota"/>
</dbReference>
<dbReference type="PANTHER" id="PTHR46662">
    <property type="entry name" value="DI-GLUCOSE BINDING PROTEIN WITH LEUCINE-RICH REPEAT DOMAIN-CONTAINING PROTEIN"/>
    <property type="match status" value="1"/>
</dbReference>
<evidence type="ECO:0000256" key="2">
    <source>
        <dbReference type="ARBA" id="ARBA00022614"/>
    </source>
</evidence>
<gene>
    <name evidence="8" type="ORF">SELMODRAFT_421160</name>
</gene>
<keyword evidence="3" id="KW-0677">Repeat</keyword>
<dbReference type="Pfam" id="PF13855">
    <property type="entry name" value="LRR_8"/>
    <property type="match status" value="1"/>
</dbReference>
<evidence type="ECO:0000256" key="6">
    <source>
        <dbReference type="SAM" id="SignalP"/>
    </source>
</evidence>
<evidence type="ECO:0000313" key="8">
    <source>
        <dbReference type="EMBL" id="EFJ17157.1"/>
    </source>
</evidence>
<evidence type="ECO:0000256" key="3">
    <source>
        <dbReference type="ARBA" id="ARBA00022737"/>
    </source>
</evidence>
<dbReference type="InterPro" id="IPR001611">
    <property type="entry name" value="Leu-rich_rpt"/>
</dbReference>
<keyword evidence="6" id="KW-0732">Signal</keyword>
<dbReference type="PANTHER" id="PTHR46662:SF109">
    <property type="entry name" value="OS11G0695800 PROTEIN"/>
    <property type="match status" value="1"/>
</dbReference>